<dbReference type="Pfam" id="PF19860">
    <property type="entry name" value="DUF6334"/>
    <property type="match status" value="1"/>
</dbReference>
<name>A0ABS1VDM2_9ACTN</name>
<dbReference type="EMBL" id="JAENHO010000001">
    <property type="protein sequence ID" value="MBL7252774.1"/>
    <property type="molecule type" value="Genomic_DNA"/>
</dbReference>
<protein>
    <submittedName>
        <fullName evidence="1">Uncharacterized protein</fullName>
    </submittedName>
</protein>
<organism evidence="1 2">
    <name type="scientific">Paractinoplanes lichenicola</name>
    <dbReference type="NCBI Taxonomy" id="2802976"/>
    <lineage>
        <taxon>Bacteria</taxon>
        <taxon>Bacillati</taxon>
        <taxon>Actinomycetota</taxon>
        <taxon>Actinomycetes</taxon>
        <taxon>Micromonosporales</taxon>
        <taxon>Micromonosporaceae</taxon>
        <taxon>Paractinoplanes</taxon>
    </lineage>
</organism>
<evidence type="ECO:0000313" key="1">
    <source>
        <dbReference type="EMBL" id="MBL7252774.1"/>
    </source>
</evidence>
<sequence length="119" mass="13538">MTLPDDPAWLLAVQFGFAEGCLQIEVDPGTDTIEVSFDPSRPPPLRHWGSAVMPRQMNQHYGGLVGQDASWWWILRNQQQYEDAFQIELSTSASMTTTLQYLAMASRLYLRHVKEAPMP</sequence>
<evidence type="ECO:0000313" key="2">
    <source>
        <dbReference type="Proteomes" id="UP000598996"/>
    </source>
</evidence>
<proteinExistence type="predicted"/>
<dbReference type="Proteomes" id="UP000598996">
    <property type="component" value="Unassembled WGS sequence"/>
</dbReference>
<comment type="caution">
    <text evidence="1">The sequence shown here is derived from an EMBL/GenBank/DDBJ whole genome shotgun (WGS) entry which is preliminary data.</text>
</comment>
<keyword evidence="2" id="KW-1185">Reference proteome</keyword>
<accession>A0ABS1VDM2</accession>
<gene>
    <name evidence="1" type="ORF">JKJ07_00445</name>
</gene>
<reference evidence="1 2" key="1">
    <citation type="submission" date="2021-01" db="EMBL/GenBank/DDBJ databases">
        <title>Actinoplanes sp. nov. LDG1-01 isolated from lichen.</title>
        <authorList>
            <person name="Saeng-In P."/>
            <person name="Phongsopitanun W."/>
            <person name="Kanchanasin P."/>
            <person name="Yuki M."/>
            <person name="Kudo T."/>
            <person name="Ohkuma M."/>
            <person name="Tanasupawat S."/>
        </authorList>
    </citation>
    <scope>NUCLEOTIDE SEQUENCE [LARGE SCALE GENOMIC DNA]</scope>
    <source>
        <strain evidence="1 2">LDG1-01</strain>
    </source>
</reference>
<dbReference type="InterPro" id="IPR046297">
    <property type="entry name" value="DUF6334"/>
</dbReference>